<evidence type="ECO:0000313" key="1">
    <source>
        <dbReference type="EMBL" id="GJT26705.1"/>
    </source>
</evidence>
<keyword evidence="2" id="KW-1185">Reference proteome</keyword>
<protein>
    <submittedName>
        <fullName evidence="1">Uncharacterized protein</fullName>
    </submittedName>
</protein>
<name>A0ABQ5CIB1_9ASTR</name>
<gene>
    <name evidence="1" type="ORF">Tco_0906980</name>
</gene>
<proteinExistence type="predicted"/>
<reference evidence="1" key="2">
    <citation type="submission" date="2022-01" db="EMBL/GenBank/DDBJ databases">
        <authorList>
            <person name="Yamashiro T."/>
            <person name="Shiraishi A."/>
            <person name="Satake H."/>
            <person name="Nakayama K."/>
        </authorList>
    </citation>
    <scope>NUCLEOTIDE SEQUENCE</scope>
</reference>
<dbReference type="EMBL" id="BQNB010014315">
    <property type="protein sequence ID" value="GJT26705.1"/>
    <property type="molecule type" value="Genomic_DNA"/>
</dbReference>
<organism evidence="1 2">
    <name type="scientific">Tanacetum coccineum</name>
    <dbReference type="NCBI Taxonomy" id="301880"/>
    <lineage>
        <taxon>Eukaryota</taxon>
        <taxon>Viridiplantae</taxon>
        <taxon>Streptophyta</taxon>
        <taxon>Embryophyta</taxon>
        <taxon>Tracheophyta</taxon>
        <taxon>Spermatophyta</taxon>
        <taxon>Magnoliopsida</taxon>
        <taxon>eudicotyledons</taxon>
        <taxon>Gunneridae</taxon>
        <taxon>Pentapetalae</taxon>
        <taxon>asterids</taxon>
        <taxon>campanulids</taxon>
        <taxon>Asterales</taxon>
        <taxon>Asteraceae</taxon>
        <taxon>Asteroideae</taxon>
        <taxon>Anthemideae</taxon>
        <taxon>Anthemidinae</taxon>
        <taxon>Tanacetum</taxon>
    </lineage>
</organism>
<evidence type="ECO:0000313" key="2">
    <source>
        <dbReference type="Proteomes" id="UP001151760"/>
    </source>
</evidence>
<dbReference type="Proteomes" id="UP001151760">
    <property type="component" value="Unassembled WGS sequence"/>
</dbReference>
<reference evidence="1" key="1">
    <citation type="journal article" date="2022" name="Int. J. Mol. Sci.">
        <title>Draft Genome of Tanacetum Coccineum: Genomic Comparison of Closely Related Tanacetum-Family Plants.</title>
        <authorList>
            <person name="Yamashiro T."/>
            <person name="Shiraishi A."/>
            <person name="Nakayama K."/>
            <person name="Satake H."/>
        </authorList>
    </citation>
    <scope>NUCLEOTIDE SEQUENCE</scope>
</reference>
<comment type="caution">
    <text evidence="1">The sequence shown here is derived from an EMBL/GenBank/DDBJ whole genome shotgun (WGS) entry which is preliminary data.</text>
</comment>
<accession>A0ABQ5CIB1</accession>
<sequence length="189" mass="21477">MTHLLEKETPFVFSKYSIDAFQTLKKQAYRSSYLSCPGIGTYLLNSCVHASDFANCYYFGGTYHPGSPRSPHSLKDDEFVGIRVTSYCDSVTKQALRGRIDPKFSEDSRVRCFVPVHSSFLAFACHSRILQILKKTGSKSDKLENGILEYKELYRAERFAINGQNSTLVKFGQPTRRQNPKIIKTVPRS</sequence>